<accession>N6YET5</accession>
<dbReference type="OrthoDB" id="8526745at2"/>
<protein>
    <recommendedName>
        <fullName evidence="4">Lipoprotein</fullName>
    </recommendedName>
</protein>
<dbReference type="Proteomes" id="UP000013232">
    <property type="component" value="Unassembled WGS sequence"/>
</dbReference>
<gene>
    <name evidence="2" type="ORF">C666_03190</name>
</gene>
<dbReference type="STRING" id="1123367.GCA_000621305_00119"/>
<name>N6YET5_THAL4</name>
<keyword evidence="1" id="KW-0732">Signal</keyword>
<organism evidence="2 3">
    <name type="scientific">Thauera linaloolentis (strain DSM 12138 / JCM 21573 / CCUG 41526 / CIP 105981 / IAM 15112 / NBRC 102519 / 47Lol)</name>
    <dbReference type="NCBI Taxonomy" id="1123367"/>
    <lineage>
        <taxon>Bacteria</taxon>
        <taxon>Pseudomonadati</taxon>
        <taxon>Pseudomonadota</taxon>
        <taxon>Betaproteobacteria</taxon>
        <taxon>Rhodocyclales</taxon>
        <taxon>Zoogloeaceae</taxon>
        <taxon>Thauera</taxon>
    </lineage>
</organism>
<evidence type="ECO:0000313" key="2">
    <source>
        <dbReference type="EMBL" id="ENO90035.1"/>
    </source>
</evidence>
<dbReference type="EMBL" id="AMXE01000006">
    <property type="protein sequence ID" value="ENO90035.1"/>
    <property type="molecule type" value="Genomic_DNA"/>
</dbReference>
<proteinExistence type="predicted"/>
<evidence type="ECO:0000313" key="3">
    <source>
        <dbReference type="Proteomes" id="UP000013232"/>
    </source>
</evidence>
<comment type="caution">
    <text evidence="2">The sequence shown here is derived from an EMBL/GenBank/DDBJ whole genome shotgun (WGS) entry which is preliminary data.</text>
</comment>
<feature type="chain" id="PRO_5004128259" description="Lipoprotein" evidence="1">
    <location>
        <begin position="22"/>
        <end position="182"/>
    </location>
</feature>
<dbReference type="RefSeq" id="WP_004333721.1">
    <property type="nucleotide sequence ID" value="NZ_AMXE01000006.1"/>
</dbReference>
<keyword evidence="3" id="KW-1185">Reference proteome</keyword>
<dbReference type="AlphaFoldDB" id="N6YET5"/>
<reference evidence="2 3" key="1">
    <citation type="submission" date="2012-09" db="EMBL/GenBank/DDBJ databases">
        <title>Draft Genome Sequences of 6 Strains from Genus Thauera.</title>
        <authorList>
            <person name="Liu B."/>
            <person name="Shapleigh J.P."/>
            <person name="Frostegard A.H."/>
        </authorList>
    </citation>
    <scope>NUCLEOTIDE SEQUENCE [LARGE SCALE GENOMIC DNA]</scope>
    <source>
        <strain evidence="3">47Lol / DSM 12138</strain>
    </source>
</reference>
<evidence type="ECO:0008006" key="4">
    <source>
        <dbReference type="Google" id="ProtNLM"/>
    </source>
</evidence>
<sequence>MRFAGSALAILALAALPAACSQPRQDIPRAVRVQADGVGPLRLGADLPATALQAKRLDPAALPVGPGCDGRDEFAMHIDLLGEASSIMAMADAEGRIEELIIQPSAKADLRTTDDHACLRLAEAFADRFSEKLGRYTTGSHTQKASTIEQVLSYPGGQRVQARWFRGGGNCDFALRITRHAG</sequence>
<feature type="signal peptide" evidence="1">
    <location>
        <begin position="1"/>
        <end position="21"/>
    </location>
</feature>
<evidence type="ECO:0000256" key="1">
    <source>
        <dbReference type="SAM" id="SignalP"/>
    </source>
</evidence>